<organism evidence="2 3">
    <name type="scientific">Portunus trituberculatus</name>
    <name type="common">Swimming crab</name>
    <name type="synonym">Neptunus trituberculatus</name>
    <dbReference type="NCBI Taxonomy" id="210409"/>
    <lineage>
        <taxon>Eukaryota</taxon>
        <taxon>Metazoa</taxon>
        <taxon>Ecdysozoa</taxon>
        <taxon>Arthropoda</taxon>
        <taxon>Crustacea</taxon>
        <taxon>Multicrustacea</taxon>
        <taxon>Malacostraca</taxon>
        <taxon>Eumalacostraca</taxon>
        <taxon>Eucarida</taxon>
        <taxon>Decapoda</taxon>
        <taxon>Pleocyemata</taxon>
        <taxon>Brachyura</taxon>
        <taxon>Eubrachyura</taxon>
        <taxon>Portunoidea</taxon>
        <taxon>Portunidae</taxon>
        <taxon>Portuninae</taxon>
        <taxon>Portunus</taxon>
    </lineage>
</organism>
<proteinExistence type="predicted"/>
<accession>A0A5B7KA19</accession>
<feature type="region of interest" description="Disordered" evidence="1">
    <location>
        <begin position="38"/>
        <end position="60"/>
    </location>
</feature>
<evidence type="ECO:0000256" key="1">
    <source>
        <dbReference type="SAM" id="MobiDB-lite"/>
    </source>
</evidence>
<dbReference type="AlphaFoldDB" id="A0A5B7KA19"/>
<reference evidence="2 3" key="1">
    <citation type="submission" date="2019-05" db="EMBL/GenBank/DDBJ databases">
        <title>Another draft genome of Portunus trituberculatus and its Hox gene families provides insights of decapod evolution.</title>
        <authorList>
            <person name="Jeong J.-H."/>
            <person name="Song I."/>
            <person name="Kim S."/>
            <person name="Choi T."/>
            <person name="Kim D."/>
            <person name="Ryu S."/>
            <person name="Kim W."/>
        </authorList>
    </citation>
    <scope>NUCLEOTIDE SEQUENCE [LARGE SCALE GENOMIC DNA]</scope>
    <source>
        <tissue evidence="2">Muscle</tissue>
    </source>
</reference>
<protein>
    <submittedName>
        <fullName evidence="2">Uncharacterized protein</fullName>
    </submittedName>
</protein>
<dbReference type="EMBL" id="VSRR010138651">
    <property type="protein sequence ID" value="MPD03930.1"/>
    <property type="molecule type" value="Genomic_DNA"/>
</dbReference>
<comment type="caution">
    <text evidence="2">The sequence shown here is derived from an EMBL/GenBank/DDBJ whole genome shotgun (WGS) entry which is preliminary data.</text>
</comment>
<evidence type="ECO:0000313" key="2">
    <source>
        <dbReference type="EMBL" id="MPD03930.1"/>
    </source>
</evidence>
<name>A0A5B7KA19_PORTR</name>
<keyword evidence="3" id="KW-1185">Reference proteome</keyword>
<feature type="region of interest" description="Disordered" evidence="1">
    <location>
        <begin position="91"/>
        <end position="132"/>
    </location>
</feature>
<evidence type="ECO:0000313" key="3">
    <source>
        <dbReference type="Proteomes" id="UP000324222"/>
    </source>
</evidence>
<dbReference type="Proteomes" id="UP000324222">
    <property type="component" value="Unassembled WGS sequence"/>
</dbReference>
<gene>
    <name evidence="2" type="ORF">E2C01_099589</name>
</gene>
<sequence length="132" mass="14179">MCSIIPHARQIKAGSAVDSSGYVGNISLVNKLKSTLPATNIHGGVPEGQAPPEHLPSQDTPTWSLVSSVQLETGGATFLPPWHRWRTAAARPTRQAACDPLPNNMTSGARRRDTVTSQKVSCSDLRKQVKQV</sequence>